<dbReference type="AlphaFoldDB" id="A0A372G9N1"/>
<reference evidence="4 5" key="1">
    <citation type="submission" date="2018-08" db="EMBL/GenBank/DDBJ databases">
        <title>Actinomadura spongicola sp. nov., isolated from marine sponge Leucetta chagosensis.</title>
        <authorList>
            <person name="Li L."/>
            <person name="Lin H.W."/>
        </authorList>
    </citation>
    <scope>NUCLEOTIDE SEQUENCE [LARGE SCALE GENOMIC DNA]</scope>
    <source>
        <strain evidence="4 5">LHW52907</strain>
    </source>
</reference>
<protein>
    <submittedName>
        <fullName evidence="4">Class E sortase</fullName>
    </submittedName>
</protein>
<accession>A0A372G9N1</accession>
<evidence type="ECO:0000256" key="2">
    <source>
        <dbReference type="PIRSR" id="PIRSR605754-1"/>
    </source>
</evidence>
<evidence type="ECO:0000313" key="5">
    <source>
        <dbReference type="Proteomes" id="UP000262882"/>
    </source>
</evidence>
<organism evidence="4 5">
    <name type="scientific">Actinomadura spongiicola</name>
    <dbReference type="NCBI Taxonomy" id="2303421"/>
    <lineage>
        <taxon>Bacteria</taxon>
        <taxon>Bacillati</taxon>
        <taxon>Actinomycetota</taxon>
        <taxon>Actinomycetes</taxon>
        <taxon>Streptosporangiales</taxon>
        <taxon>Thermomonosporaceae</taxon>
        <taxon>Actinomadura</taxon>
    </lineage>
</organism>
<dbReference type="EMBL" id="QVNQ01000010">
    <property type="protein sequence ID" value="RFS82070.1"/>
    <property type="molecule type" value="Genomic_DNA"/>
</dbReference>
<dbReference type="RefSeq" id="WP_117403115.1">
    <property type="nucleotide sequence ID" value="NZ_QVNQ01000010.1"/>
</dbReference>
<keyword evidence="3" id="KW-0732">Signal</keyword>
<dbReference type="SUPFAM" id="SSF63817">
    <property type="entry name" value="Sortase"/>
    <property type="match status" value="1"/>
</dbReference>
<dbReference type="CDD" id="cd05830">
    <property type="entry name" value="Sortase_E"/>
    <property type="match status" value="1"/>
</dbReference>
<dbReference type="Gene3D" id="2.40.260.10">
    <property type="entry name" value="Sortase"/>
    <property type="match status" value="1"/>
</dbReference>
<feature type="active site" description="Proton donor/acceptor" evidence="2">
    <location>
        <position position="95"/>
    </location>
</feature>
<gene>
    <name evidence="4" type="ORF">D0T12_27865</name>
</gene>
<feature type="signal peptide" evidence="3">
    <location>
        <begin position="1"/>
        <end position="28"/>
    </location>
</feature>
<sequence>MLDRKSLLAAAVAVCCALTVTVVPHAHAEPRTQARTPVQARARTGAVIAHLWIKRIRLNTTVRTGVGESVLRRGVGRHPGTARPGQEGNTVLLGHRTTWHRPFNQLDRMRRGDRIVLRVGRTSYVYRMRSRHVIDPRKRSVLEPVPFRPRSAPHGRYVTLITCTPKGSDRWRLVVVGTLDR</sequence>
<keyword evidence="5" id="KW-1185">Reference proteome</keyword>
<dbReference type="InterPro" id="IPR042003">
    <property type="entry name" value="Sortase_E"/>
</dbReference>
<dbReference type="Proteomes" id="UP000262882">
    <property type="component" value="Unassembled WGS sequence"/>
</dbReference>
<dbReference type="Pfam" id="PF04203">
    <property type="entry name" value="Sortase"/>
    <property type="match status" value="1"/>
</dbReference>
<evidence type="ECO:0000256" key="1">
    <source>
        <dbReference type="ARBA" id="ARBA00022801"/>
    </source>
</evidence>
<evidence type="ECO:0000313" key="4">
    <source>
        <dbReference type="EMBL" id="RFS82070.1"/>
    </source>
</evidence>
<feature type="active site" description="Acyl-thioester intermediate" evidence="2">
    <location>
        <position position="163"/>
    </location>
</feature>
<dbReference type="InterPro" id="IPR023365">
    <property type="entry name" value="Sortase_dom-sf"/>
</dbReference>
<dbReference type="OrthoDB" id="5242879at2"/>
<name>A0A372G9N1_9ACTN</name>
<keyword evidence="1" id="KW-0378">Hydrolase</keyword>
<proteinExistence type="predicted"/>
<comment type="caution">
    <text evidence="4">The sequence shown here is derived from an EMBL/GenBank/DDBJ whole genome shotgun (WGS) entry which is preliminary data.</text>
</comment>
<evidence type="ECO:0000256" key="3">
    <source>
        <dbReference type="SAM" id="SignalP"/>
    </source>
</evidence>
<feature type="chain" id="PRO_5016819095" evidence="3">
    <location>
        <begin position="29"/>
        <end position="181"/>
    </location>
</feature>
<dbReference type="InterPro" id="IPR005754">
    <property type="entry name" value="Sortase"/>
</dbReference>
<dbReference type="GO" id="GO:0016787">
    <property type="term" value="F:hydrolase activity"/>
    <property type="evidence" value="ECO:0007669"/>
    <property type="project" value="UniProtKB-KW"/>
</dbReference>
<dbReference type="NCBIfam" id="TIGR01076">
    <property type="entry name" value="sortase_fam"/>
    <property type="match status" value="1"/>
</dbReference>